<accession>A0A090RKA7</accession>
<protein>
    <submittedName>
        <fullName evidence="2">Recombination enhancement function protein</fullName>
    </submittedName>
</protein>
<dbReference type="Proteomes" id="UP000029227">
    <property type="component" value="Unassembled WGS sequence"/>
</dbReference>
<dbReference type="eggNOG" id="ENOG50338EU">
    <property type="taxonomic scope" value="Bacteria"/>
</dbReference>
<proteinExistence type="predicted"/>
<sequence>MRSKQVARLQDPEYRAAQLERAKNKQITKQKTTSTRQKPLKTKTKATSKGLKGRAPTAAEREVMDSIGKLPCVCCLLKGRFTPLISLHHMDGRTKPYAHMMTLPLCAYHHDTPADKSTIEEYPDLIPYHARGLAGGKKAWSEQNGDGFVLLAMIYQAIGFNAPFVLPDIPNDCLPGIDLIRNTSS</sequence>
<gene>
    <name evidence="2" type="ORF">JCM19237_302</name>
</gene>
<dbReference type="InterPro" id="IPR031875">
    <property type="entry name" value="RecA_dep_nuc"/>
</dbReference>
<feature type="region of interest" description="Disordered" evidence="1">
    <location>
        <begin position="20"/>
        <end position="57"/>
    </location>
</feature>
<dbReference type="Pfam" id="PF16786">
    <property type="entry name" value="RecA_dep_nuc"/>
    <property type="match status" value="1"/>
</dbReference>
<evidence type="ECO:0000256" key="1">
    <source>
        <dbReference type="SAM" id="MobiDB-lite"/>
    </source>
</evidence>
<dbReference type="STRING" id="754436.JCM19237_302"/>
<evidence type="ECO:0000313" key="2">
    <source>
        <dbReference type="EMBL" id="GAL07922.1"/>
    </source>
</evidence>
<dbReference type="AlphaFoldDB" id="A0A090RKA7"/>
<reference evidence="2 3" key="1">
    <citation type="journal article" date="2014" name="Genome Announc.">
        <title>Draft Genome Sequences of Two Vibrionaceae Species, Vibrio ponticus C121 and Photobacterium aphoticum C119, Isolated as Coral Reef Microbiota.</title>
        <authorList>
            <person name="Al-saari N."/>
            <person name="Meirelles P.M."/>
            <person name="Mino S."/>
            <person name="Suda W."/>
            <person name="Oshima K."/>
            <person name="Hattori M."/>
            <person name="Ohkuma M."/>
            <person name="Thompson F.L."/>
            <person name="Gomez-Gil B."/>
            <person name="Sawabe T."/>
            <person name="Sawabe T."/>
        </authorList>
    </citation>
    <scope>NUCLEOTIDE SEQUENCE [LARGE SCALE GENOMIC DNA]</scope>
    <source>
        <strain evidence="2 3">JCM 19237</strain>
    </source>
</reference>
<evidence type="ECO:0000313" key="3">
    <source>
        <dbReference type="Proteomes" id="UP000029227"/>
    </source>
</evidence>
<feature type="compositionally biased region" description="Polar residues" evidence="1">
    <location>
        <begin position="25"/>
        <end position="37"/>
    </location>
</feature>
<name>A0A090RKA7_9GAMM</name>
<organism evidence="2 3">
    <name type="scientific">Photobacterium aphoticum</name>
    <dbReference type="NCBI Taxonomy" id="754436"/>
    <lineage>
        <taxon>Bacteria</taxon>
        <taxon>Pseudomonadati</taxon>
        <taxon>Pseudomonadota</taxon>
        <taxon>Gammaproteobacteria</taxon>
        <taxon>Vibrionales</taxon>
        <taxon>Vibrionaceae</taxon>
        <taxon>Photobacterium</taxon>
    </lineage>
</organism>
<comment type="caution">
    <text evidence="2">The sequence shown here is derived from an EMBL/GenBank/DDBJ whole genome shotgun (WGS) entry which is preliminary data.</text>
</comment>
<dbReference type="Gene3D" id="3.30.40.190">
    <property type="match status" value="1"/>
</dbReference>
<dbReference type="EMBL" id="BBMN01000020">
    <property type="protein sequence ID" value="GAL07922.1"/>
    <property type="molecule type" value="Genomic_DNA"/>
</dbReference>